<feature type="region of interest" description="Disordered" evidence="1">
    <location>
        <begin position="1"/>
        <end position="22"/>
    </location>
</feature>
<reference evidence="3 4" key="1">
    <citation type="journal article" date="2019" name="Int. J. Syst. Evol. Microbiol.">
        <title>The Global Catalogue of Microorganisms (GCM) 10K type strain sequencing project: providing services to taxonomists for standard genome sequencing and annotation.</title>
        <authorList>
            <consortium name="The Broad Institute Genomics Platform"/>
            <consortium name="The Broad Institute Genome Sequencing Center for Infectious Disease"/>
            <person name="Wu L."/>
            <person name="Ma J."/>
        </authorList>
    </citation>
    <scope>NUCLEOTIDE SEQUENCE [LARGE SCALE GENOMIC DNA]</scope>
    <source>
        <strain evidence="3 4">JCM 11117</strain>
    </source>
</reference>
<dbReference type="NCBIfam" id="TIGR02246">
    <property type="entry name" value="SgcJ/EcaC family oxidoreductase"/>
    <property type="match status" value="1"/>
</dbReference>
<sequence>MTGRLEPPDTHNHRKEPTMPASVEDTLTRLAAAWNDGDATAYADLFTPDATYVIFDGTVVRGRTAIEEGHRALFAGPLRGFRMDPPTATVPVRYLGGDVAHVLAAGGTRPPGQEATPADRASVVSFVLVRDGDDWRIAAFQNTRAALSS</sequence>
<dbReference type="InterPro" id="IPR011944">
    <property type="entry name" value="Steroid_delta5-4_isomerase"/>
</dbReference>
<dbReference type="Gene3D" id="3.10.450.50">
    <property type="match status" value="1"/>
</dbReference>
<dbReference type="SUPFAM" id="SSF54427">
    <property type="entry name" value="NTF2-like"/>
    <property type="match status" value="1"/>
</dbReference>
<evidence type="ECO:0000256" key="1">
    <source>
        <dbReference type="SAM" id="MobiDB-lite"/>
    </source>
</evidence>
<evidence type="ECO:0000313" key="3">
    <source>
        <dbReference type="EMBL" id="GAA0921438.1"/>
    </source>
</evidence>
<feature type="compositionally biased region" description="Basic and acidic residues" evidence="1">
    <location>
        <begin position="1"/>
        <end position="17"/>
    </location>
</feature>
<accession>A0ABN1P387</accession>
<dbReference type="Proteomes" id="UP001499967">
    <property type="component" value="Unassembled WGS sequence"/>
</dbReference>
<protein>
    <submittedName>
        <fullName evidence="3">SgcJ/EcaC family oxidoreductase</fullName>
    </submittedName>
</protein>
<proteinExistence type="predicted"/>
<dbReference type="InterPro" id="IPR032710">
    <property type="entry name" value="NTF2-like_dom_sf"/>
</dbReference>
<dbReference type="CDD" id="cd00531">
    <property type="entry name" value="NTF2_like"/>
    <property type="match status" value="1"/>
</dbReference>
<dbReference type="InterPro" id="IPR037401">
    <property type="entry name" value="SnoaL-like"/>
</dbReference>
<dbReference type="Pfam" id="PF13474">
    <property type="entry name" value="SnoaL_3"/>
    <property type="match status" value="1"/>
</dbReference>
<comment type="caution">
    <text evidence="3">The sequence shown here is derived from an EMBL/GenBank/DDBJ whole genome shotgun (WGS) entry which is preliminary data.</text>
</comment>
<keyword evidence="4" id="KW-1185">Reference proteome</keyword>
<organism evidence="3 4">
    <name type="scientific">Pseudonocardia zijingensis</name>
    <dbReference type="NCBI Taxonomy" id="153376"/>
    <lineage>
        <taxon>Bacteria</taxon>
        <taxon>Bacillati</taxon>
        <taxon>Actinomycetota</taxon>
        <taxon>Actinomycetes</taxon>
        <taxon>Pseudonocardiales</taxon>
        <taxon>Pseudonocardiaceae</taxon>
        <taxon>Pseudonocardia</taxon>
    </lineage>
</organism>
<feature type="domain" description="SnoaL-like" evidence="2">
    <location>
        <begin position="23"/>
        <end position="138"/>
    </location>
</feature>
<name>A0ABN1P387_9PSEU</name>
<evidence type="ECO:0000259" key="2">
    <source>
        <dbReference type="Pfam" id="PF13474"/>
    </source>
</evidence>
<evidence type="ECO:0000313" key="4">
    <source>
        <dbReference type="Proteomes" id="UP001499967"/>
    </source>
</evidence>
<gene>
    <name evidence="3" type="ORF">GCM10009559_04460</name>
</gene>
<dbReference type="EMBL" id="BAAAHP010000010">
    <property type="protein sequence ID" value="GAA0921438.1"/>
    <property type="molecule type" value="Genomic_DNA"/>
</dbReference>